<evidence type="ECO:0000256" key="6">
    <source>
        <dbReference type="ARBA" id="ARBA00048348"/>
    </source>
</evidence>
<gene>
    <name evidence="10" type="primary">LOC108664365</name>
</gene>
<name>A0A8B7MZQ1_HYAAZ</name>
<evidence type="ECO:0000256" key="1">
    <source>
        <dbReference type="ARBA" id="ARBA00006217"/>
    </source>
</evidence>
<evidence type="ECO:0000313" key="9">
    <source>
        <dbReference type="Proteomes" id="UP000694843"/>
    </source>
</evidence>
<feature type="binding site" evidence="7">
    <location>
        <position position="43"/>
    </location>
    <ligand>
        <name>Zn(2+)</name>
        <dbReference type="ChEBI" id="CHEBI:29105"/>
    </ligand>
</feature>
<keyword evidence="3 7" id="KW-0479">Metal-binding</keyword>
<keyword evidence="5 8" id="KW-0456">Lyase</keyword>
<reference evidence="10" key="1">
    <citation type="submission" date="2025-08" db="UniProtKB">
        <authorList>
            <consortium name="RefSeq"/>
        </authorList>
    </citation>
    <scope>IDENTIFICATION</scope>
    <source>
        <tissue evidence="10">Whole organism</tissue>
    </source>
</reference>
<evidence type="ECO:0000313" key="10">
    <source>
        <dbReference type="RefSeq" id="XP_018006429.1"/>
    </source>
</evidence>
<dbReference type="RefSeq" id="XP_018006429.1">
    <property type="nucleotide sequence ID" value="XM_018150940.2"/>
</dbReference>
<dbReference type="KEGG" id="hazt:108664365"/>
<dbReference type="Gene3D" id="3.40.1050.10">
    <property type="entry name" value="Carbonic anhydrase"/>
    <property type="match status" value="1"/>
</dbReference>
<accession>A0A8B7MZQ1</accession>
<organism evidence="9 10">
    <name type="scientific">Hyalella azteca</name>
    <name type="common">Amphipod</name>
    <dbReference type="NCBI Taxonomy" id="294128"/>
    <lineage>
        <taxon>Eukaryota</taxon>
        <taxon>Metazoa</taxon>
        <taxon>Ecdysozoa</taxon>
        <taxon>Arthropoda</taxon>
        <taxon>Crustacea</taxon>
        <taxon>Multicrustacea</taxon>
        <taxon>Malacostraca</taxon>
        <taxon>Eumalacostraca</taxon>
        <taxon>Peracarida</taxon>
        <taxon>Amphipoda</taxon>
        <taxon>Senticaudata</taxon>
        <taxon>Talitrida</taxon>
        <taxon>Talitroidea</taxon>
        <taxon>Hyalellidae</taxon>
        <taxon>Hyalella</taxon>
    </lineage>
</organism>
<keyword evidence="4 7" id="KW-0862">Zinc</keyword>
<dbReference type="OrthoDB" id="10020193at2759"/>
<comment type="catalytic activity">
    <reaction evidence="6 8">
        <text>hydrogencarbonate + H(+) = CO2 + H2O</text>
        <dbReference type="Rhea" id="RHEA:10748"/>
        <dbReference type="ChEBI" id="CHEBI:15377"/>
        <dbReference type="ChEBI" id="CHEBI:15378"/>
        <dbReference type="ChEBI" id="CHEBI:16526"/>
        <dbReference type="ChEBI" id="CHEBI:17544"/>
        <dbReference type="EC" id="4.2.1.1"/>
    </reaction>
</comment>
<feature type="binding site" evidence="7">
    <location>
        <position position="104"/>
    </location>
    <ligand>
        <name>Zn(2+)</name>
        <dbReference type="ChEBI" id="CHEBI:29105"/>
    </ligand>
</feature>
<evidence type="ECO:0000256" key="5">
    <source>
        <dbReference type="ARBA" id="ARBA00023239"/>
    </source>
</evidence>
<dbReference type="SMART" id="SM00947">
    <property type="entry name" value="Pro_CA"/>
    <property type="match status" value="1"/>
</dbReference>
<dbReference type="SUPFAM" id="SSF53056">
    <property type="entry name" value="beta-carbonic anhydrase, cab"/>
    <property type="match status" value="1"/>
</dbReference>
<dbReference type="InterPro" id="IPR036874">
    <property type="entry name" value="Carbonic_anhydrase_sf"/>
</dbReference>
<dbReference type="GeneID" id="108664365"/>
<feature type="binding site" evidence="7">
    <location>
        <position position="107"/>
    </location>
    <ligand>
        <name>Zn(2+)</name>
        <dbReference type="ChEBI" id="CHEBI:29105"/>
    </ligand>
</feature>
<dbReference type="EC" id="4.2.1.1" evidence="2 8"/>
<comment type="similarity">
    <text evidence="1 8">Belongs to the beta-class carbonic anhydrase family.</text>
</comment>
<dbReference type="AlphaFoldDB" id="A0A8B7MZQ1"/>
<proteinExistence type="inferred from homology"/>
<dbReference type="PANTHER" id="PTHR11002">
    <property type="entry name" value="CARBONIC ANHYDRASE"/>
    <property type="match status" value="1"/>
</dbReference>
<protein>
    <recommendedName>
        <fullName evidence="2 8">Carbonic anhydrase</fullName>
        <ecNumber evidence="2 8">4.2.1.1</ecNumber>
    </recommendedName>
    <alternativeName>
        <fullName evidence="8">Carbonate dehydratase</fullName>
    </alternativeName>
</protein>
<evidence type="ECO:0000256" key="8">
    <source>
        <dbReference type="RuleBase" id="RU003956"/>
    </source>
</evidence>
<evidence type="ECO:0000256" key="4">
    <source>
        <dbReference type="ARBA" id="ARBA00022833"/>
    </source>
</evidence>
<comment type="function">
    <text evidence="8">Reversible hydration of carbon dioxide.</text>
</comment>
<feature type="binding site" evidence="7">
    <location>
        <position position="41"/>
    </location>
    <ligand>
        <name>Zn(2+)</name>
        <dbReference type="ChEBI" id="CHEBI:29105"/>
    </ligand>
</feature>
<evidence type="ECO:0000256" key="3">
    <source>
        <dbReference type="ARBA" id="ARBA00022723"/>
    </source>
</evidence>
<dbReference type="InterPro" id="IPR001765">
    <property type="entry name" value="Carbonic_anhydrase"/>
</dbReference>
<dbReference type="Pfam" id="PF00484">
    <property type="entry name" value="Pro_CA"/>
    <property type="match status" value="1"/>
</dbReference>
<dbReference type="OMA" id="MPNVAAW"/>
<dbReference type="GO" id="GO:0004089">
    <property type="term" value="F:carbonate dehydratase activity"/>
    <property type="evidence" value="ECO:0007669"/>
    <property type="project" value="UniProtKB-UniRule"/>
</dbReference>
<dbReference type="PANTHER" id="PTHR11002:SF76">
    <property type="entry name" value="CARBONIC ANHYDRASE"/>
    <property type="match status" value="1"/>
</dbReference>
<dbReference type="GO" id="GO:0008270">
    <property type="term" value="F:zinc ion binding"/>
    <property type="evidence" value="ECO:0007669"/>
    <property type="project" value="UniProtKB-UniRule"/>
</dbReference>
<dbReference type="Proteomes" id="UP000694843">
    <property type="component" value="Unplaced"/>
</dbReference>
<comment type="cofactor">
    <cofactor evidence="7">
        <name>Zn(2+)</name>
        <dbReference type="ChEBI" id="CHEBI:29105"/>
    </cofactor>
    <text evidence="7">Binds 1 zinc ion per subunit.</text>
</comment>
<evidence type="ECO:0000256" key="7">
    <source>
        <dbReference type="PIRSR" id="PIRSR601765-1"/>
    </source>
</evidence>
<evidence type="ECO:0000256" key="2">
    <source>
        <dbReference type="ARBA" id="ARBA00012925"/>
    </source>
</evidence>
<dbReference type="CTD" id="41070"/>
<sequence>MGIDKILQGVMKYRQTCRDGMVQQFKVVRNDPHPKAVFFTCMDSRMLPTRFTQTNVGDMFIVRNAGNLVPHAMLCGGEEITTEPAALELGCVINGIKHVIVCGHSDCKAMNMLHLLRNSDMSTREIVKQSPLKAWLVRHGHDSLIKYAQLELNDFKQPLVFQGETPLRRFVAYIDPDDQFSPEDKLSQVNCLQQLQNIASYNFMRDGLAKGRVYLHAFWFDIYSGDIHYFSRQQKTFVPMNEDTIDTLMDEVHKYYS</sequence>
<keyword evidence="9" id="KW-1185">Reference proteome</keyword>